<dbReference type="OrthoDB" id="9883563at2"/>
<protein>
    <submittedName>
        <fullName evidence="1">Uncharacterized protein</fullName>
    </submittedName>
</protein>
<reference evidence="1" key="1">
    <citation type="journal article" date="2019" name="PLoS Negl. Trop. Dis.">
        <title>Revisiting the worldwide diversity of Leptospira species in the environment.</title>
        <authorList>
            <person name="Vincent A.T."/>
            <person name="Schiettekatte O."/>
            <person name="Bourhy P."/>
            <person name="Veyrier F.J."/>
            <person name="Picardeau M."/>
        </authorList>
    </citation>
    <scope>NUCLEOTIDE SEQUENCE [LARGE SCALE GENOMIC DNA]</scope>
    <source>
        <strain evidence="1">201800299</strain>
    </source>
</reference>
<dbReference type="AlphaFoldDB" id="A0A5F1Z0K7"/>
<organism evidence="1 2">
    <name type="scientific">Leptospira gomenensis</name>
    <dbReference type="NCBI Taxonomy" id="2484974"/>
    <lineage>
        <taxon>Bacteria</taxon>
        <taxon>Pseudomonadati</taxon>
        <taxon>Spirochaetota</taxon>
        <taxon>Spirochaetia</taxon>
        <taxon>Leptospirales</taxon>
        <taxon>Leptospiraceae</taxon>
        <taxon>Leptospira</taxon>
    </lineage>
</organism>
<keyword evidence="2" id="KW-1185">Reference proteome</keyword>
<sequence>MKQRAGLYFSIVFLLLAGNSFPEELITFTRFRQIVPLEGVTTDSEFFVDARLPRFSVLVSVVGPVLETPEVERWPIVFQENPSQKSLKFEEYRFEVALKSRNEIQKVFLTEAQIPEIEKAAKAGKILHASIVYYGYTKNKKRVFLLSSASESKTKIDKSICFADSLMDLRLGADYAETIADAETKFGPSYQDMQIRDKKGKVFVIDRESKTVLYVYDGGEEERNKVQSLQLSTYGNSKQRAVKNVFFGDDAAFASKKLGIQFKVHKQTDETDIYYYDYSGCTFETKNNKVFSIFITEE</sequence>
<evidence type="ECO:0000313" key="1">
    <source>
        <dbReference type="EMBL" id="TGK30983.1"/>
    </source>
</evidence>
<comment type="caution">
    <text evidence="1">The sequence shown here is derived from an EMBL/GenBank/DDBJ whole genome shotgun (WGS) entry which is preliminary data.</text>
</comment>
<dbReference type="EMBL" id="RQFA01000066">
    <property type="protein sequence ID" value="TGK30983.1"/>
    <property type="molecule type" value="Genomic_DNA"/>
</dbReference>
<accession>A0A5F1Z0K7</accession>
<name>A0A5F1Z0K7_9LEPT</name>
<dbReference type="RefSeq" id="WP_135590607.1">
    <property type="nucleotide sequence ID" value="NZ_RQEZ01000048.1"/>
</dbReference>
<dbReference type="Proteomes" id="UP000298277">
    <property type="component" value="Unassembled WGS sequence"/>
</dbReference>
<proteinExistence type="predicted"/>
<gene>
    <name evidence="1" type="ORF">EHQ17_14790</name>
</gene>
<evidence type="ECO:0000313" key="2">
    <source>
        <dbReference type="Proteomes" id="UP000298277"/>
    </source>
</evidence>